<keyword evidence="1" id="KW-0812">Transmembrane</keyword>
<dbReference type="PANTHER" id="PTHR43179">
    <property type="entry name" value="RHAMNOSYLTRANSFERASE WBBL"/>
    <property type="match status" value="1"/>
</dbReference>
<reference evidence="3 4" key="1">
    <citation type="submission" date="2019-08" db="EMBL/GenBank/DDBJ databases">
        <title>Genome of Vicingus serpentipes NCIMB 15042.</title>
        <authorList>
            <person name="Bowman J.P."/>
        </authorList>
    </citation>
    <scope>NUCLEOTIDE SEQUENCE [LARGE SCALE GENOMIC DNA]</scope>
    <source>
        <strain evidence="3 4">NCIMB 15042</strain>
    </source>
</reference>
<feature type="transmembrane region" description="Helical" evidence="1">
    <location>
        <begin position="378"/>
        <end position="401"/>
    </location>
</feature>
<accession>A0A5C6RV71</accession>
<keyword evidence="4" id="KW-1185">Reference proteome</keyword>
<keyword evidence="1" id="KW-0472">Membrane</keyword>
<organism evidence="3 4">
    <name type="scientific">Vicingus serpentipes</name>
    <dbReference type="NCBI Taxonomy" id="1926625"/>
    <lineage>
        <taxon>Bacteria</taxon>
        <taxon>Pseudomonadati</taxon>
        <taxon>Bacteroidota</taxon>
        <taxon>Flavobacteriia</taxon>
        <taxon>Flavobacteriales</taxon>
        <taxon>Vicingaceae</taxon>
        <taxon>Vicingus</taxon>
    </lineage>
</organism>
<keyword evidence="3" id="KW-0808">Transferase</keyword>
<dbReference type="InterPro" id="IPR001173">
    <property type="entry name" value="Glyco_trans_2-like"/>
</dbReference>
<evidence type="ECO:0000259" key="2">
    <source>
        <dbReference type="Pfam" id="PF00535"/>
    </source>
</evidence>
<feature type="transmembrane region" description="Helical" evidence="1">
    <location>
        <begin position="291"/>
        <end position="311"/>
    </location>
</feature>
<comment type="caution">
    <text evidence="3">The sequence shown here is derived from an EMBL/GenBank/DDBJ whole genome shotgun (WGS) entry which is preliminary data.</text>
</comment>
<dbReference type="CDD" id="cd04186">
    <property type="entry name" value="GT_2_like_c"/>
    <property type="match status" value="1"/>
</dbReference>
<dbReference type="AlphaFoldDB" id="A0A5C6RV71"/>
<proteinExistence type="predicted"/>
<protein>
    <submittedName>
        <fullName evidence="3">Glycosyltransferase family 2 protein</fullName>
    </submittedName>
</protein>
<name>A0A5C6RV71_9FLAO</name>
<evidence type="ECO:0000313" key="3">
    <source>
        <dbReference type="EMBL" id="TXB66007.1"/>
    </source>
</evidence>
<dbReference type="PANTHER" id="PTHR43179:SF7">
    <property type="entry name" value="RHAMNOSYLTRANSFERASE WBBL"/>
    <property type="match status" value="1"/>
</dbReference>
<dbReference type="Pfam" id="PF00535">
    <property type="entry name" value="Glycos_transf_2"/>
    <property type="match status" value="1"/>
</dbReference>
<dbReference type="EMBL" id="VOOS01000002">
    <property type="protein sequence ID" value="TXB66007.1"/>
    <property type="molecule type" value="Genomic_DNA"/>
</dbReference>
<feature type="transmembrane region" description="Helical" evidence="1">
    <location>
        <begin position="262"/>
        <end position="284"/>
    </location>
</feature>
<evidence type="ECO:0000256" key="1">
    <source>
        <dbReference type="SAM" id="Phobius"/>
    </source>
</evidence>
<dbReference type="SUPFAM" id="SSF53448">
    <property type="entry name" value="Nucleotide-diphospho-sugar transferases"/>
    <property type="match status" value="1"/>
</dbReference>
<sequence length="522" mass="59612">MLKLSIIIVNYNVKNFLDQCLNSVFKGITKIEAEVFVVDNISTDGSVEMVQKKYPSVKLIANEKNVGFSIANNQAIKIAKGEYILLLNPDTVVEEDTFEKCIQFSDNQTELGGLGVKMIDGNGIFLPESKRGLPTPSVSFYKIFGLSSLFPKSKKFAKYHLGYLNEDETNEIEILSGAYMWMRKSVLDEIGYLDEGFFMYGEDIDLSYRIIQAGYKNYYFPKTKIIHYKGESTKKGSINYVFVFYNAMIIFSKKHFTKNAKAFSFFINIAIYLRAALALIVRFINYFKLPLIDTGFILLILVLLNFLKPYLGFPNQIEINNEYGLLNVLLVVMSFITGQAILKGYTQTVRINRTLWGMVLGTVLLVGVNAIFPKEYSFSNKFLISILSGIIFIIPSTRFTLNYFNKLKLRKNNNKSIIVTGDKPFIEKISNLVEKQQTISELLKINPSNNCSTEDEDFFIGKKYQLKDIAQIYNTSEVIFSSNNMTYKDIIEEMSQPKNKYIDYKISLRNELLIGGSTVEKI</sequence>
<dbReference type="InterPro" id="IPR029044">
    <property type="entry name" value="Nucleotide-diphossugar_trans"/>
</dbReference>
<dbReference type="GO" id="GO:0016740">
    <property type="term" value="F:transferase activity"/>
    <property type="evidence" value="ECO:0007669"/>
    <property type="project" value="UniProtKB-KW"/>
</dbReference>
<feature type="transmembrane region" description="Helical" evidence="1">
    <location>
        <begin position="323"/>
        <end position="342"/>
    </location>
</feature>
<dbReference type="OrthoDB" id="9771846at2"/>
<keyword evidence="1" id="KW-1133">Transmembrane helix</keyword>
<feature type="transmembrane region" description="Helical" evidence="1">
    <location>
        <begin position="354"/>
        <end position="372"/>
    </location>
</feature>
<feature type="domain" description="Glycosyltransferase 2-like" evidence="2">
    <location>
        <begin position="5"/>
        <end position="190"/>
    </location>
</feature>
<dbReference type="Proteomes" id="UP000321721">
    <property type="component" value="Unassembled WGS sequence"/>
</dbReference>
<gene>
    <name evidence="3" type="ORF">FRY74_05410</name>
</gene>
<evidence type="ECO:0000313" key="4">
    <source>
        <dbReference type="Proteomes" id="UP000321721"/>
    </source>
</evidence>
<dbReference type="Gene3D" id="3.90.550.10">
    <property type="entry name" value="Spore Coat Polysaccharide Biosynthesis Protein SpsA, Chain A"/>
    <property type="match status" value="1"/>
</dbReference>